<evidence type="ECO:0000313" key="2">
    <source>
        <dbReference type="Proteomes" id="UP000011713"/>
    </source>
</evidence>
<dbReference type="eggNOG" id="ENOG502SW0J">
    <property type="taxonomic scope" value="Eukaryota"/>
</dbReference>
<dbReference type="EMBL" id="JH598312">
    <property type="status" value="NOT_ANNOTATED_CDS"/>
    <property type="molecule type" value="Genomic_DNA"/>
</dbReference>
<protein>
    <submittedName>
        <fullName evidence="1">Uncharacterized protein</fullName>
    </submittedName>
</protein>
<dbReference type="AlphaFoldDB" id="M4BJ84"/>
<reference evidence="2" key="1">
    <citation type="journal article" date="2010" name="Science">
        <title>Signatures of adaptation to obligate biotrophy in the Hyaloperonospora arabidopsidis genome.</title>
        <authorList>
            <person name="Baxter L."/>
            <person name="Tripathy S."/>
            <person name="Ishaque N."/>
            <person name="Boot N."/>
            <person name="Cabral A."/>
            <person name="Kemen E."/>
            <person name="Thines M."/>
            <person name="Ah-Fong A."/>
            <person name="Anderson R."/>
            <person name="Badejoko W."/>
            <person name="Bittner-Eddy P."/>
            <person name="Boore J.L."/>
            <person name="Chibucos M.C."/>
            <person name="Coates M."/>
            <person name="Dehal P."/>
            <person name="Delehaunty K."/>
            <person name="Dong S."/>
            <person name="Downton P."/>
            <person name="Dumas B."/>
            <person name="Fabro G."/>
            <person name="Fronick C."/>
            <person name="Fuerstenberg S.I."/>
            <person name="Fulton L."/>
            <person name="Gaulin E."/>
            <person name="Govers F."/>
            <person name="Hughes L."/>
            <person name="Humphray S."/>
            <person name="Jiang R.H."/>
            <person name="Judelson H."/>
            <person name="Kamoun S."/>
            <person name="Kyung K."/>
            <person name="Meijer H."/>
            <person name="Minx P."/>
            <person name="Morris P."/>
            <person name="Nelson J."/>
            <person name="Phuntumart V."/>
            <person name="Qutob D."/>
            <person name="Rehmany A."/>
            <person name="Rougon-Cardoso A."/>
            <person name="Ryden P."/>
            <person name="Torto-Alalibo T."/>
            <person name="Studholme D."/>
            <person name="Wang Y."/>
            <person name="Win J."/>
            <person name="Wood J."/>
            <person name="Clifton S.W."/>
            <person name="Rogers J."/>
            <person name="Van den Ackerveken G."/>
            <person name="Jones J.D."/>
            <person name="McDowell J.M."/>
            <person name="Beynon J."/>
            <person name="Tyler B.M."/>
        </authorList>
    </citation>
    <scope>NUCLEOTIDE SEQUENCE [LARGE SCALE GENOMIC DNA]</scope>
    <source>
        <strain evidence="2">Emoy2</strain>
    </source>
</reference>
<organism evidence="1 2">
    <name type="scientific">Hyaloperonospora arabidopsidis (strain Emoy2)</name>
    <name type="common">Downy mildew agent</name>
    <name type="synonym">Peronospora arabidopsidis</name>
    <dbReference type="NCBI Taxonomy" id="559515"/>
    <lineage>
        <taxon>Eukaryota</taxon>
        <taxon>Sar</taxon>
        <taxon>Stramenopiles</taxon>
        <taxon>Oomycota</taxon>
        <taxon>Peronosporomycetes</taxon>
        <taxon>Peronosporales</taxon>
        <taxon>Peronosporaceae</taxon>
        <taxon>Hyaloperonospora</taxon>
    </lineage>
</organism>
<dbReference type="HOGENOM" id="CLU_3145702_0_0_1"/>
<sequence length="49" mass="5648">MVMNPDCFVKGQGVYGVDAAHMKHRRYNGIKILLAEKQLRLKLHLKTQP</sequence>
<reference evidence="1" key="2">
    <citation type="submission" date="2015-06" db="UniProtKB">
        <authorList>
            <consortium name="EnsemblProtists"/>
        </authorList>
    </citation>
    <scope>IDENTIFICATION</scope>
    <source>
        <strain evidence="1">Emoy2</strain>
    </source>
</reference>
<name>M4BJ84_HYAAE</name>
<dbReference type="Proteomes" id="UP000011713">
    <property type="component" value="Unassembled WGS sequence"/>
</dbReference>
<dbReference type="VEuPathDB" id="FungiDB:HpaG806462"/>
<dbReference type="EnsemblProtists" id="HpaT806462">
    <property type="protein sequence ID" value="HpaP806462"/>
    <property type="gene ID" value="HpaG806462"/>
</dbReference>
<proteinExistence type="predicted"/>
<evidence type="ECO:0000313" key="1">
    <source>
        <dbReference type="EnsemblProtists" id="HpaP806462"/>
    </source>
</evidence>
<keyword evidence="2" id="KW-1185">Reference proteome</keyword>
<accession>M4BJ84</accession>
<dbReference type="InParanoid" id="M4BJ84"/>